<organism evidence="6 7">
    <name type="scientific">Spirulina subsalsa FACHB-351</name>
    <dbReference type="NCBI Taxonomy" id="234711"/>
    <lineage>
        <taxon>Bacteria</taxon>
        <taxon>Bacillati</taxon>
        <taxon>Cyanobacteriota</taxon>
        <taxon>Cyanophyceae</taxon>
        <taxon>Spirulinales</taxon>
        <taxon>Spirulinaceae</taxon>
        <taxon>Spirulina</taxon>
    </lineage>
</organism>
<dbReference type="InterPro" id="IPR050498">
    <property type="entry name" value="Ycf3"/>
</dbReference>
<dbReference type="SMART" id="SM00220">
    <property type="entry name" value="S_TKc"/>
    <property type="match status" value="1"/>
</dbReference>
<dbReference type="RefSeq" id="WP_265263614.1">
    <property type="nucleotide sequence ID" value="NZ_JAIHOM010000023.1"/>
</dbReference>
<dbReference type="Gene3D" id="3.30.200.20">
    <property type="entry name" value="Phosphorylase Kinase, domain 1"/>
    <property type="match status" value="1"/>
</dbReference>
<name>A0ABT3L308_9CYAN</name>
<feature type="compositionally biased region" description="Low complexity" evidence="4">
    <location>
        <begin position="340"/>
        <end position="352"/>
    </location>
</feature>
<feature type="region of interest" description="Disordered" evidence="4">
    <location>
        <begin position="307"/>
        <end position="352"/>
    </location>
</feature>
<dbReference type="SUPFAM" id="SSF56112">
    <property type="entry name" value="Protein kinase-like (PK-like)"/>
    <property type="match status" value="1"/>
</dbReference>
<dbReference type="PANTHER" id="PTHR44858:SF1">
    <property type="entry name" value="UDP-N-ACETYLGLUCOSAMINE--PEPTIDE N-ACETYLGLUCOSAMINYLTRANSFERASE SPINDLY-RELATED"/>
    <property type="match status" value="1"/>
</dbReference>
<dbReference type="Proteomes" id="UP001526426">
    <property type="component" value="Unassembled WGS sequence"/>
</dbReference>
<evidence type="ECO:0000259" key="5">
    <source>
        <dbReference type="PROSITE" id="PS50011"/>
    </source>
</evidence>
<gene>
    <name evidence="6" type="ORF">K4A83_06360</name>
</gene>
<evidence type="ECO:0000256" key="2">
    <source>
        <dbReference type="ARBA" id="ARBA00022803"/>
    </source>
</evidence>
<evidence type="ECO:0000256" key="4">
    <source>
        <dbReference type="SAM" id="MobiDB-lite"/>
    </source>
</evidence>
<sequence length="680" mass="75113">MGQLLNQRYQFIQSLGSEAMGQTVLVGDTQQSGYPRCVVKQLRLPSQPTKAVEVSLAIFEKKAEALKTLGSHPQIPKILDYFAENQSFYLVEEFISGRSLSQDIIPGHPFPEERVVELLVEVLEVLNFVHSREIIHRGIKPSNLIHRQSDDHIVITGFGIFREISTQILRSQGEEMDKPPHDTTVYIPPEQAIGKAQFNSDLYALGMIGIQALTGYSAEDLTQFDPAAEKKADEGSWETNLKIHPRLLAILKKMVHPDYQQRYQSATDVLVDLQQWETAQGALVSNGHQEEGVNGSVPVMTATPVAVKESDGQESEVESVVNKNGASALPKPPPPPKINQPPTSSDSAPAASSTPSFPLKWVGVAVLGIGVLVGLIIALGVPQRVLRGQSLQQAREQVLKGDYQAAIATYSRLIDQHPDSAEAYYQRAMVHRTLGQNQRAIDDLTTVIQLGGSNLDEAYYQRGNLRYLIGDRPGAIADYNAALEQNPNMAKVHVNRGLVHADQGNEPQALADYNQAIVLDPSLAAAYLNRCLTRSNLDDHEGAILDCNQAINLRPTHPLAYQNRGLVYRRTGDLLGALKDYNIAIELDPDDPDPYYNRGLVRRDLGDQRGAIADFTTALELNPDHVVAYYDRGMLHLTMGEREQAIADFQESAQRCLDVGRLGCYEDAKYQLEQLGRPTP</sequence>
<dbReference type="InterPro" id="IPR000719">
    <property type="entry name" value="Prot_kinase_dom"/>
</dbReference>
<dbReference type="PROSITE" id="PS50005">
    <property type="entry name" value="TPR"/>
    <property type="match status" value="4"/>
</dbReference>
<evidence type="ECO:0000256" key="1">
    <source>
        <dbReference type="ARBA" id="ARBA00022737"/>
    </source>
</evidence>
<dbReference type="Pfam" id="PF00069">
    <property type="entry name" value="Pkinase"/>
    <property type="match status" value="1"/>
</dbReference>
<feature type="repeat" description="TPR" evidence="3">
    <location>
        <begin position="456"/>
        <end position="489"/>
    </location>
</feature>
<dbReference type="EMBL" id="JAIHOM010000023">
    <property type="protein sequence ID" value="MCW6035894.1"/>
    <property type="molecule type" value="Genomic_DNA"/>
</dbReference>
<accession>A0ABT3L308</accession>
<dbReference type="InterPro" id="IPR019734">
    <property type="entry name" value="TPR_rpt"/>
</dbReference>
<proteinExistence type="predicted"/>
<comment type="caution">
    <text evidence="6">The sequence shown here is derived from an EMBL/GenBank/DDBJ whole genome shotgun (WGS) entry which is preliminary data.</text>
</comment>
<reference evidence="6 7" key="1">
    <citation type="submission" date="2021-08" db="EMBL/GenBank/DDBJ databases">
        <title>Draft genome sequence of Spirulina subsalsa with high tolerance to salinity and hype-accumulation of phycocyanin.</title>
        <authorList>
            <person name="Pei H."/>
            <person name="Jiang L."/>
        </authorList>
    </citation>
    <scope>NUCLEOTIDE SEQUENCE [LARGE SCALE GENOMIC DNA]</scope>
    <source>
        <strain evidence="6 7">FACHB-351</strain>
    </source>
</reference>
<protein>
    <submittedName>
        <fullName evidence="6">Tetratricopeptide repeat protein</fullName>
    </submittedName>
</protein>
<feature type="domain" description="Protein kinase" evidence="5">
    <location>
        <begin position="9"/>
        <end position="277"/>
    </location>
</feature>
<dbReference type="Pfam" id="PF13414">
    <property type="entry name" value="TPR_11"/>
    <property type="match status" value="2"/>
</dbReference>
<dbReference type="Pfam" id="PF13181">
    <property type="entry name" value="TPR_8"/>
    <property type="match status" value="1"/>
</dbReference>
<keyword evidence="7" id="KW-1185">Reference proteome</keyword>
<keyword evidence="1" id="KW-0677">Repeat</keyword>
<feature type="repeat" description="TPR" evidence="3">
    <location>
        <begin position="592"/>
        <end position="625"/>
    </location>
</feature>
<evidence type="ECO:0000313" key="7">
    <source>
        <dbReference type="Proteomes" id="UP001526426"/>
    </source>
</evidence>
<evidence type="ECO:0000256" key="3">
    <source>
        <dbReference type="PROSITE-ProRule" id="PRU00339"/>
    </source>
</evidence>
<dbReference type="SMART" id="SM00028">
    <property type="entry name" value="TPR"/>
    <property type="match status" value="8"/>
</dbReference>
<dbReference type="Gene3D" id="1.25.40.10">
    <property type="entry name" value="Tetratricopeptide repeat domain"/>
    <property type="match status" value="3"/>
</dbReference>
<dbReference type="SUPFAM" id="SSF48452">
    <property type="entry name" value="TPR-like"/>
    <property type="match status" value="2"/>
</dbReference>
<dbReference type="PROSITE" id="PS50293">
    <property type="entry name" value="TPR_REGION"/>
    <property type="match status" value="1"/>
</dbReference>
<feature type="repeat" description="TPR" evidence="3">
    <location>
        <begin position="490"/>
        <end position="523"/>
    </location>
</feature>
<keyword evidence="2 3" id="KW-0802">TPR repeat</keyword>
<dbReference type="CDD" id="cd14014">
    <property type="entry name" value="STKc_PknB_like"/>
    <property type="match status" value="1"/>
</dbReference>
<dbReference type="Gene3D" id="1.10.510.10">
    <property type="entry name" value="Transferase(Phosphotransferase) domain 1"/>
    <property type="match status" value="1"/>
</dbReference>
<dbReference type="InterPro" id="IPR011009">
    <property type="entry name" value="Kinase-like_dom_sf"/>
</dbReference>
<dbReference type="Pfam" id="PF13432">
    <property type="entry name" value="TPR_16"/>
    <property type="match status" value="1"/>
</dbReference>
<dbReference type="PANTHER" id="PTHR44858">
    <property type="entry name" value="TETRATRICOPEPTIDE REPEAT PROTEIN 6"/>
    <property type="match status" value="1"/>
</dbReference>
<feature type="compositionally biased region" description="Pro residues" evidence="4">
    <location>
        <begin position="330"/>
        <end position="339"/>
    </location>
</feature>
<evidence type="ECO:0000313" key="6">
    <source>
        <dbReference type="EMBL" id="MCW6035894.1"/>
    </source>
</evidence>
<dbReference type="InterPro" id="IPR011990">
    <property type="entry name" value="TPR-like_helical_dom_sf"/>
</dbReference>
<feature type="repeat" description="TPR" evidence="3">
    <location>
        <begin position="558"/>
        <end position="591"/>
    </location>
</feature>
<dbReference type="PROSITE" id="PS50011">
    <property type="entry name" value="PROTEIN_KINASE_DOM"/>
    <property type="match status" value="1"/>
</dbReference>